<keyword evidence="2" id="KW-0238">DNA-binding</keyword>
<evidence type="ECO:0000256" key="2">
    <source>
        <dbReference type="ARBA" id="ARBA00023125"/>
    </source>
</evidence>
<dbReference type="InterPro" id="IPR036388">
    <property type="entry name" value="WH-like_DNA-bd_sf"/>
</dbReference>
<dbReference type="GO" id="GO:0003677">
    <property type="term" value="F:DNA binding"/>
    <property type="evidence" value="ECO:0007669"/>
    <property type="project" value="UniProtKB-KW"/>
</dbReference>
<dbReference type="SUPFAM" id="SSF46894">
    <property type="entry name" value="C-terminal effector domain of the bipartite response regulators"/>
    <property type="match status" value="1"/>
</dbReference>
<dbReference type="AlphaFoldDB" id="A0A2T4UJV4"/>
<dbReference type="InterPro" id="IPR016032">
    <property type="entry name" value="Sig_transdc_resp-reg_C-effctor"/>
</dbReference>
<dbReference type="Gene3D" id="3.30.450.40">
    <property type="match status" value="1"/>
</dbReference>
<dbReference type="InterPro" id="IPR000792">
    <property type="entry name" value="Tscrpt_reg_LuxR_C"/>
</dbReference>
<dbReference type="SMART" id="SM00421">
    <property type="entry name" value="HTH_LUXR"/>
    <property type="match status" value="1"/>
</dbReference>
<dbReference type="PROSITE" id="PS50043">
    <property type="entry name" value="HTH_LUXR_2"/>
    <property type="match status" value="1"/>
</dbReference>
<feature type="domain" description="HTH luxR-type" evidence="5">
    <location>
        <begin position="261"/>
        <end position="326"/>
    </location>
</feature>
<keyword evidence="7" id="KW-1185">Reference proteome</keyword>
<evidence type="ECO:0000256" key="4">
    <source>
        <dbReference type="SAM" id="Coils"/>
    </source>
</evidence>
<gene>
    <name evidence="6" type="ORF">C7Y72_07730</name>
</gene>
<keyword evidence="3" id="KW-0804">Transcription</keyword>
<evidence type="ECO:0000256" key="1">
    <source>
        <dbReference type="ARBA" id="ARBA00023015"/>
    </source>
</evidence>
<accession>A0A2T4UJV4</accession>
<dbReference type="PROSITE" id="PS00622">
    <property type="entry name" value="HTH_LUXR_1"/>
    <property type="match status" value="1"/>
</dbReference>
<proteinExistence type="predicted"/>
<dbReference type="PANTHER" id="PTHR44688">
    <property type="entry name" value="DNA-BINDING TRANSCRIPTIONAL ACTIVATOR DEVR_DOSR"/>
    <property type="match status" value="1"/>
</dbReference>
<dbReference type="GO" id="GO:0006355">
    <property type="term" value="P:regulation of DNA-templated transcription"/>
    <property type="evidence" value="ECO:0007669"/>
    <property type="project" value="InterPro"/>
</dbReference>
<comment type="caution">
    <text evidence="6">The sequence shown here is derived from an EMBL/GenBank/DDBJ whole genome shotgun (WGS) entry which is preliminary data.</text>
</comment>
<dbReference type="PANTHER" id="PTHR44688:SF16">
    <property type="entry name" value="DNA-BINDING TRANSCRIPTIONAL ACTIVATOR DEVR_DOSR"/>
    <property type="match status" value="1"/>
</dbReference>
<feature type="coiled-coil region" evidence="4">
    <location>
        <begin position="204"/>
        <end position="231"/>
    </location>
</feature>
<dbReference type="Proteomes" id="UP000240739">
    <property type="component" value="Unassembled WGS sequence"/>
</dbReference>
<keyword evidence="4" id="KW-0175">Coiled coil</keyword>
<evidence type="ECO:0000313" key="7">
    <source>
        <dbReference type="Proteomes" id="UP000240739"/>
    </source>
</evidence>
<reference evidence="6 7" key="1">
    <citation type="submission" date="2018-03" db="EMBL/GenBank/DDBJ databases">
        <title>Aquarubrobacter algicola gen. nov., sp. nov., a novel actinobacterium isolated from shallow eutrophic lake during the end of cyanobacterial harmful algal blooms.</title>
        <authorList>
            <person name="Chun S.J."/>
        </authorList>
    </citation>
    <scope>NUCLEOTIDE SEQUENCE [LARGE SCALE GENOMIC DNA]</scope>
    <source>
        <strain evidence="6 7">Seoho-28</strain>
    </source>
</reference>
<dbReference type="EMBL" id="PYYB01000001">
    <property type="protein sequence ID" value="PTL59544.1"/>
    <property type="molecule type" value="Genomic_DNA"/>
</dbReference>
<organism evidence="6 7">
    <name type="scientific">Paraconexibacter algicola</name>
    <dbReference type="NCBI Taxonomy" id="2133960"/>
    <lineage>
        <taxon>Bacteria</taxon>
        <taxon>Bacillati</taxon>
        <taxon>Actinomycetota</taxon>
        <taxon>Thermoleophilia</taxon>
        <taxon>Solirubrobacterales</taxon>
        <taxon>Paraconexibacteraceae</taxon>
        <taxon>Paraconexibacter</taxon>
    </lineage>
</organism>
<evidence type="ECO:0000313" key="6">
    <source>
        <dbReference type="EMBL" id="PTL59544.1"/>
    </source>
</evidence>
<dbReference type="Pfam" id="PF13185">
    <property type="entry name" value="GAF_2"/>
    <property type="match status" value="1"/>
</dbReference>
<dbReference type="SUPFAM" id="SSF55781">
    <property type="entry name" value="GAF domain-like"/>
    <property type="match status" value="1"/>
</dbReference>
<dbReference type="CDD" id="cd06170">
    <property type="entry name" value="LuxR_C_like"/>
    <property type="match status" value="1"/>
</dbReference>
<protein>
    <submittedName>
        <fullName evidence="6">LuxR family transcriptional regulator</fullName>
    </submittedName>
</protein>
<sequence length="335" mass="36908">MLEDDERGPDADAGRALAGTLVLRLATLRGDVREAALNRRIRGFAQVNAALSRLRSMTTVDQMMSRLAGEVARCGFDRVMITRVDGSTGHVAEFHSPHEPELAREVLRVGQAEPLQLNHLLLESEMLRRRGPVLVPDAHADPRVHQEIAAAAGVRSYVAAPVMPQGRVIALIHADCQLQRRTVDEVDRDLLWMFAEGFGHAYERATLLTRLNALRQEVRRANSSILAVMDEFVDADVEVARFDGENQVVARSAAAMFVAADNRLESLLTPRELDVIRLMALGETNGGIAKKLVVSEGTVKSHVKHILRKLRASNRAEAVSRYVRLSQQGAGNTRA</sequence>
<name>A0A2T4UJV4_9ACTN</name>
<dbReference type="RefSeq" id="WP_107568189.1">
    <property type="nucleotide sequence ID" value="NZ_PYYB01000001.1"/>
</dbReference>
<dbReference type="Pfam" id="PF00196">
    <property type="entry name" value="GerE"/>
    <property type="match status" value="1"/>
</dbReference>
<dbReference type="InterPro" id="IPR003018">
    <property type="entry name" value="GAF"/>
</dbReference>
<dbReference type="OrthoDB" id="161302at2"/>
<dbReference type="InterPro" id="IPR029016">
    <property type="entry name" value="GAF-like_dom_sf"/>
</dbReference>
<dbReference type="Gene3D" id="1.10.10.10">
    <property type="entry name" value="Winged helix-like DNA-binding domain superfamily/Winged helix DNA-binding domain"/>
    <property type="match status" value="1"/>
</dbReference>
<dbReference type="SMART" id="SM00065">
    <property type="entry name" value="GAF"/>
    <property type="match status" value="1"/>
</dbReference>
<evidence type="ECO:0000259" key="5">
    <source>
        <dbReference type="PROSITE" id="PS50043"/>
    </source>
</evidence>
<dbReference type="PRINTS" id="PR00038">
    <property type="entry name" value="HTHLUXR"/>
</dbReference>
<evidence type="ECO:0000256" key="3">
    <source>
        <dbReference type="ARBA" id="ARBA00023163"/>
    </source>
</evidence>
<keyword evidence="1" id="KW-0805">Transcription regulation</keyword>